<sequence length="35" mass="4181">MKDIDEDDAYHVYVPRPYIIGRDNKKTRAAFQKPE</sequence>
<gene>
    <name evidence="1" type="ORF">RT761_02299</name>
</gene>
<dbReference type="KEGG" id="alam:RT761_02299"/>
<evidence type="ECO:0000313" key="2">
    <source>
        <dbReference type="Proteomes" id="UP000594463"/>
    </source>
</evidence>
<evidence type="ECO:0000313" key="1">
    <source>
        <dbReference type="EMBL" id="QPM69071.1"/>
    </source>
</evidence>
<dbReference type="AlphaFoldDB" id="A0A7T1ANB4"/>
<dbReference type="EMBL" id="CP065383">
    <property type="protein sequence ID" value="QPM69071.1"/>
    <property type="molecule type" value="Genomic_DNA"/>
</dbReference>
<organism evidence="1 2">
    <name type="scientific">Atribacter laminatus</name>
    <dbReference type="NCBI Taxonomy" id="2847778"/>
    <lineage>
        <taxon>Bacteria</taxon>
        <taxon>Pseudomonadati</taxon>
        <taxon>Atribacterota</taxon>
        <taxon>Atribacteria</taxon>
        <taxon>Atribacterales</taxon>
        <taxon>Atribacteraceae</taxon>
        <taxon>Atribacter</taxon>
    </lineage>
</organism>
<keyword evidence="2" id="KW-1185">Reference proteome</keyword>
<proteinExistence type="predicted"/>
<name>A0A7T1ANB4_ATRLM</name>
<reference evidence="1 2" key="1">
    <citation type="journal article" date="2021" name="Nat. Commun.">
        <title>Isolation of a member of the candidate phylum Atribacteria reveals a unique cell membrane structure.</title>
        <authorList>
            <person name="Taiki K."/>
            <person name="Nobu M.K."/>
            <person name="Kusada H."/>
            <person name="Meng X.-Y."/>
            <person name="Hosoki N."/>
            <person name="Uematsu K."/>
            <person name="Yoshioka H."/>
            <person name="Kamagata Y."/>
            <person name="Tamaki H."/>
        </authorList>
    </citation>
    <scope>NUCLEOTIDE SEQUENCE [LARGE SCALE GENOMIC DNA]</scope>
    <source>
        <strain evidence="1 2">RT761</strain>
    </source>
</reference>
<dbReference type="Proteomes" id="UP000594463">
    <property type="component" value="Chromosome"/>
</dbReference>
<protein>
    <submittedName>
        <fullName evidence="1">Uncharacterized protein</fullName>
    </submittedName>
</protein>
<accession>A0A7T1ANB4</accession>